<dbReference type="SMART" id="SM00382">
    <property type="entry name" value="AAA"/>
    <property type="match status" value="1"/>
</dbReference>
<dbReference type="SUPFAM" id="SSF52540">
    <property type="entry name" value="P-loop containing nucleoside triphosphate hydrolases"/>
    <property type="match status" value="1"/>
</dbReference>
<dbReference type="GO" id="GO:0005524">
    <property type="term" value="F:ATP binding"/>
    <property type="evidence" value="ECO:0007669"/>
    <property type="project" value="UniProtKB-KW"/>
</dbReference>
<name>A0ABZ2MHG1_9MICO</name>
<dbReference type="PANTHER" id="PTHR43820:SF4">
    <property type="entry name" value="HIGH-AFFINITY BRANCHED-CHAIN AMINO ACID TRANSPORT ATP-BINDING PROTEIN LIVF"/>
    <property type="match status" value="1"/>
</dbReference>
<feature type="domain" description="ABC transporter" evidence="6">
    <location>
        <begin position="2"/>
        <end position="229"/>
    </location>
</feature>
<dbReference type="EMBL" id="CP144913">
    <property type="protein sequence ID" value="WXB76485.1"/>
    <property type="molecule type" value="Genomic_DNA"/>
</dbReference>
<organism evidence="7 8">
    <name type="scientific">Janibacter alittae</name>
    <dbReference type="NCBI Taxonomy" id="3115209"/>
    <lineage>
        <taxon>Bacteria</taxon>
        <taxon>Bacillati</taxon>
        <taxon>Actinomycetota</taxon>
        <taxon>Actinomycetes</taxon>
        <taxon>Micrococcales</taxon>
        <taxon>Intrasporangiaceae</taxon>
        <taxon>Janibacter</taxon>
    </lineage>
</organism>
<reference evidence="7 8" key="1">
    <citation type="submission" date="2024-02" db="EMBL/GenBank/DDBJ databases">
        <title>Janibacter sp. nov., isolated from gut of marine sandworm.</title>
        <authorList>
            <person name="Kim B."/>
            <person name="Jun M.O."/>
            <person name="Shin N.-R."/>
        </authorList>
    </citation>
    <scope>NUCLEOTIDE SEQUENCE [LARGE SCALE GENOMIC DNA]</scope>
    <source>
        <strain evidence="7 8">A1S7</strain>
    </source>
</reference>
<evidence type="ECO:0000256" key="1">
    <source>
        <dbReference type="ARBA" id="ARBA00005417"/>
    </source>
</evidence>
<evidence type="ECO:0000313" key="7">
    <source>
        <dbReference type="EMBL" id="WXB76485.1"/>
    </source>
</evidence>
<evidence type="ECO:0000256" key="5">
    <source>
        <dbReference type="ARBA" id="ARBA00022970"/>
    </source>
</evidence>
<dbReference type="PROSITE" id="PS50893">
    <property type="entry name" value="ABC_TRANSPORTER_2"/>
    <property type="match status" value="1"/>
</dbReference>
<gene>
    <name evidence="7" type="ORF">V1351_00065</name>
</gene>
<dbReference type="Pfam" id="PF00005">
    <property type="entry name" value="ABC_tran"/>
    <property type="match status" value="1"/>
</dbReference>
<evidence type="ECO:0000313" key="8">
    <source>
        <dbReference type="Proteomes" id="UP001382727"/>
    </source>
</evidence>
<accession>A0ABZ2MHG1</accession>
<proteinExistence type="inferred from homology"/>
<dbReference type="InterPro" id="IPR017871">
    <property type="entry name" value="ABC_transporter-like_CS"/>
</dbReference>
<evidence type="ECO:0000256" key="3">
    <source>
        <dbReference type="ARBA" id="ARBA00022741"/>
    </source>
</evidence>
<evidence type="ECO:0000256" key="4">
    <source>
        <dbReference type="ARBA" id="ARBA00022840"/>
    </source>
</evidence>
<evidence type="ECO:0000259" key="6">
    <source>
        <dbReference type="PROSITE" id="PS50893"/>
    </source>
</evidence>
<keyword evidence="2" id="KW-0813">Transport</keyword>
<keyword evidence="4 7" id="KW-0067">ATP-binding</keyword>
<sequence>MLQVSELSASYGAIRAVRNISLHVPEGSLVAVLGANGAGKSTLVQSIAGVHREKTGSVRLGGRAIQKLPLHRITRMGLALVPEGRHVVTSLTVAENLGLSAFSGRSRPDLLDRVYSLFPRLAERRAQEAGLMSGGEQQMLAMGRALMTDPKVLLLDEPSMGLAPSIIDIIYTAIAALHQEGQSILLIEQDATRALQVADHAHLLQRGEVHMSGSPAELANSEDIRKAYLG</sequence>
<dbReference type="CDD" id="cd03224">
    <property type="entry name" value="ABC_TM1139_LivF_branched"/>
    <property type="match status" value="1"/>
</dbReference>
<dbReference type="PROSITE" id="PS00211">
    <property type="entry name" value="ABC_TRANSPORTER_1"/>
    <property type="match status" value="1"/>
</dbReference>
<dbReference type="InterPro" id="IPR027417">
    <property type="entry name" value="P-loop_NTPase"/>
</dbReference>
<evidence type="ECO:0000256" key="2">
    <source>
        <dbReference type="ARBA" id="ARBA00022448"/>
    </source>
</evidence>
<protein>
    <submittedName>
        <fullName evidence="7">ABC transporter ATP-binding protein</fullName>
    </submittedName>
</protein>
<comment type="similarity">
    <text evidence="1">Belongs to the ABC transporter superfamily.</text>
</comment>
<dbReference type="InterPro" id="IPR003593">
    <property type="entry name" value="AAA+_ATPase"/>
</dbReference>
<keyword evidence="3" id="KW-0547">Nucleotide-binding</keyword>
<dbReference type="PANTHER" id="PTHR43820">
    <property type="entry name" value="HIGH-AFFINITY BRANCHED-CHAIN AMINO ACID TRANSPORT ATP-BINDING PROTEIN LIVF"/>
    <property type="match status" value="1"/>
</dbReference>
<dbReference type="InterPro" id="IPR052156">
    <property type="entry name" value="BCAA_Transport_ATP-bd_LivF"/>
</dbReference>
<keyword evidence="8" id="KW-1185">Reference proteome</keyword>
<dbReference type="InterPro" id="IPR003439">
    <property type="entry name" value="ABC_transporter-like_ATP-bd"/>
</dbReference>
<dbReference type="RefSeq" id="WP_338749506.1">
    <property type="nucleotide sequence ID" value="NZ_CP144913.1"/>
</dbReference>
<dbReference type="Gene3D" id="3.40.50.300">
    <property type="entry name" value="P-loop containing nucleotide triphosphate hydrolases"/>
    <property type="match status" value="1"/>
</dbReference>
<dbReference type="Proteomes" id="UP001382727">
    <property type="component" value="Chromosome"/>
</dbReference>
<keyword evidence="5" id="KW-0029">Amino-acid transport</keyword>